<proteinExistence type="predicted"/>
<comment type="caution">
    <text evidence="2">The sequence shown here is derived from an EMBL/GenBank/DDBJ whole genome shotgun (WGS) entry which is preliminary data.</text>
</comment>
<name>A0A177EHM6_9MICR</name>
<accession>A0A177EHM6</accession>
<protein>
    <recommendedName>
        <fullName evidence="1">EF-hand domain-containing protein</fullName>
    </recommendedName>
</protein>
<dbReference type="AlphaFoldDB" id="A0A177EHM6"/>
<dbReference type="SUPFAM" id="SSF47473">
    <property type="entry name" value="EF-hand"/>
    <property type="match status" value="1"/>
</dbReference>
<reference evidence="2 3" key="1">
    <citation type="submission" date="2016-02" db="EMBL/GenBank/DDBJ databases">
        <title>Discovery of a natural microsporidian pathogen with a broad tissue tropism in Caenorhabditis elegans.</title>
        <authorList>
            <person name="Luallen R.J."/>
            <person name="Reinke A.W."/>
            <person name="Tong L."/>
            <person name="Botts M.R."/>
            <person name="Felix M.-A."/>
            <person name="Troemel E.R."/>
        </authorList>
    </citation>
    <scope>NUCLEOTIDE SEQUENCE [LARGE SCALE GENOMIC DNA]</scope>
    <source>
        <strain evidence="2 3">JUm2807</strain>
    </source>
</reference>
<keyword evidence="3" id="KW-1185">Reference proteome</keyword>
<organism evidence="2 3">
    <name type="scientific">Nematocida displodere</name>
    <dbReference type="NCBI Taxonomy" id="1805483"/>
    <lineage>
        <taxon>Eukaryota</taxon>
        <taxon>Fungi</taxon>
        <taxon>Fungi incertae sedis</taxon>
        <taxon>Microsporidia</taxon>
        <taxon>Nematocida</taxon>
    </lineage>
</organism>
<evidence type="ECO:0000313" key="3">
    <source>
        <dbReference type="Proteomes" id="UP000185944"/>
    </source>
</evidence>
<dbReference type="RefSeq" id="XP_067544937.1">
    <property type="nucleotide sequence ID" value="XM_067689047.1"/>
</dbReference>
<gene>
    <name evidence="2" type="ORF">NEDG_01629</name>
</gene>
<sequence length="88" mass="9848">MAYVSTQKTTQDSEQDMRLEELIQGLEEMSQDSSGRISREELFKVLTTSGDKFTTTEANQVLSLIPAEEGWISIEGLGQMLFQAQVSE</sequence>
<dbReference type="GO" id="GO:0005509">
    <property type="term" value="F:calcium ion binding"/>
    <property type="evidence" value="ECO:0007669"/>
    <property type="project" value="InterPro"/>
</dbReference>
<feature type="domain" description="EF-hand" evidence="1">
    <location>
        <begin position="17"/>
        <end position="52"/>
    </location>
</feature>
<dbReference type="VEuPathDB" id="MicrosporidiaDB:NEDG_01629"/>
<dbReference type="Proteomes" id="UP000185944">
    <property type="component" value="Unassembled WGS sequence"/>
</dbReference>
<dbReference type="InterPro" id="IPR011992">
    <property type="entry name" value="EF-hand-dom_pair"/>
</dbReference>
<evidence type="ECO:0000313" key="2">
    <source>
        <dbReference type="EMBL" id="OAG31216.1"/>
    </source>
</evidence>
<dbReference type="PROSITE" id="PS50222">
    <property type="entry name" value="EF_HAND_2"/>
    <property type="match status" value="1"/>
</dbReference>
<dbReference type="InterPro" id="IPR002048">
    <property type="entry name" value="EF_hand_dom"/>
</dbReference>
<dbReference type="OrthoDB" id="26525at2759"/>
<dbReference type="Gene3D" id="1.10.238.10">
    <property type="entry name" value="EF-hand"/>
    <property type="match status" value="1"/>
</dbReference>
<evidence type="ECO:0000259" key="1">
    <source>
        <dbReference type="PROSITE" id="PS50222"/>
    </source>
</evidence>
<dbReference type="EMBL" id="LTDL01000021">
    <property type="protein sequence ID" value="OAG31216.1"/>
    <property type="molecule type" value="Genomic_DNA"/>
</dbReference>
<dbReference type="GeneID" id="93647979"/>